<dbReference type="GO" id="GO:0005886">
    <property type="term" value="C:plasma membrane"/>
    <property type="evidence" value="ECO:0007669"/>
    <property type="project" value="UniProtKB-SubCell"/>
</dbReference>
<dbReference type="EMBL" id="FWWY01000001">
    <property type="protein sequence ID" value="SMC07571.1"/>
    <property type="molecule type" value="Genomic_DNA"/>
</dbReference>
<dbReference type="PANTHER" id="PTHR46494">
    <property type="entry name" value="CORA FAMILY METAL ION TRANSPORTER (EUROFUNG)"/>
    <property type="match status" value="1"/>
</dbReference>
<evidence type="ECO:0000256" key="12">
    <source>
        <dbReference type="SAM" id="Phobius"/>
    </source>
</evidence>
<sequence length="313" mass="37057">MPKYLAMIDEKTVEKHTWPEDETVLWVDLGREEKDELQDIVSRLYHAHPVAIEKVLRGHERPSGFLIEEDAIVAVISDPTANVADKTRRPIGLFFGQRFLVTTHFHGDNGLIDTTWNKAMKENMLEQGLDFALYYLLYNHLRHFYQATRQIGQDFERLHVELLREPTKNLALKIVDLRKKTYWLYKVIRPEIKIFALLKEHIPYIKRDNRPYFEDLYSQIEEILTDVEAYRDGLEGMVEAFSGMQSNEINKVMKFLTIISVLALPATTIASIYGMNFWIPEIHWHYGYWYSLIVMFLVTVALLLYIKRNRWFR</sequence>
<dbReference type="SUPFAM" id="SSF144083">
    <property type="entry name" value="Magnesium transport protein CorA, transmembrane region"/>
    <property type="match status" value="1"/>
</dbReference>
<evidence type="ECO:0000256" key="10">
    <source>
        <dbReference type="ARBA" id="ARBA00034269"/>
    </source>
</evidence>
<evidence type="ECO:0000256" key="1">
    <source>
        <dbReference type="ARBA" id="ARBA00004651"/>
    </source>
</evidence>
<dbReference type="GO" id="GO:0015087">
    <property type="term" value="F:cobalt ion transmembrane transporter activity"/>
    <property type="evidence" value="ECO:0007669"/>
    <property type="project" value="TreeGrafter"/>
</dbReference>
<accession>A0A1W1WMP7</accession>
<keyword evidence="5 12" id="KW-0812">Transmembrane</keyword>
<evidence type="ECO:0000256" key="3">
    <source>
        <dbReference type="ARBA" id="ARBA00022448"/>
    </source>
</evidence>
<keyword evidence="3" id="KW-0813">Transport</keyword>
<dbReference type="InterPro" id="IPR045861">
    <property type="entry name" value="CorA_cytoplasmic_dom"/>
</dbReference>
<keyword evidence="6" id="KW-0460">Magnesium</keyword>
<dbReference type="Gene3D" id="3.30.460.20">
    <property type="entry name" value="CorA soluble domain-like"/>
    <property type="match status" value="1"/>
</dbReference>
<reference evidence="14" key="1">
    <citation type="submission" date="2017-04" db="EMBL/GenBank/DDBJ databases">
        <authorList>
            <person name="Varghese N."/>
            <person name="Submissions S."/>
        </authorList>
    </citation>
    <scope>NUCLEOTIDE SEQUENCE [LARGE SCALE GENOMIC DNA]</scope>
    <source>
        <strain evidence="14">DSM 9293</strain>
    </source>
</reference>
<comment type="similarity">
    <text evidence="2">Belongs to the CorA metal ion transporter (MIT) (TC 1.A.35) family.</text>
</comment>
<dbReference type="GO" id="GO:0050897">
    <property type="term" value="F:cobalt ion binding"/>
    <property type="evidence" value="ECO:0007669"/>
    <property type="project" value="TreeGrafter"/>
</dbReference>
<dbReference type="InterPro" id="IPR045863">
    <property type="entry name" value="CorA_TM1_TM2"/>
</dbReference>
<evidence type="ECO:0000256" key="5">
    <source>
        <dbReference type="ARBA" id="ARBA00022692"/>
    </source>
</evidence>
<dbReference type="InterPro" id="IPR002523">
    <property type="entry name" value="MgTranspt_CorA/ZnTranspt_ZntB"/>
</dbReference>
<comment type="function">
    <text evidence="11">Mediates influx of magnesium ions. Alternates between open and closed states. Activated by low cytoplasmic Mg(2+) levels. Inactive when cytoplasmic Mg(2+) levels are high.</text>
</comment>
<dbReference type="Proteomes" id="UP000192660">
    <property type="component" value="Unassembled WGS sequence"/>
</dbReference>
<evidence type="ECO:0000256" key="7">
    <source>
        <dbReference type="ARBA" id="ARBA00022989"/>
    </source>
</evidence>
<dbReference type="GO" id="GO:0015095">
    <property type="term" value="F:magnesium ion transmembrane transporter activity"/>
    <property type="evidence" value="ECO:0007669"/>
    <property type="project" value="TreeGrafter"/>
</dbReference>
<name>A0A1W1WMP7_SULTA</name>
<dbReference type="SUPFAM" id="SSF143865">
    <property type="entry name" value="CorA soluble domain-like"/>
    <property type="match status" value="1"/>
</dbReference>
<evidence type="ECO:0000313" key="13">
    <source>
        <dbReference type="EMBL" id="SMC07571.1"/>
    </source>
</evidence>
<comment type="catalytic activity">
    <reaction evidence="10">
        <text>Mg(2+)(in) = Mg(2+)(out)</text>
        <dbReference type="Rhea" id="RHEA:29827"/>
        <dbReference type="ChEBI" id="CHEBI:18420"/>
    </reaction>
</comment>
<keyword evidence="14" id="KW-1185">Reference proteome</keyword>
<keyword evidence="8" id="KW-0406">Ion transport</keyword>
<proteinExistence type="inferred from homology"/>
<dbReference type="STRING" id="28034.BFX07_07550"/>
<dbReference type="GO" id="GO:0000287">
    <property type="term" value="F:magnesium ion binding"/>
    <property type="evidence" value="ECO:0007669"/>
    <property type="project" value="TreeGrafter"/>
</dbReference>
<keyword evidence="7 12" id="KW-1133">Transmembrane helix</keyword>
<dbReference type="PANTHER" id="PTHR46494:SF1">
    <property type="entry name" value="CORA FAMILY METAL ION TRANSPORTER (EUROFUNG)"/>
    <property type="match status" value="1"/>
</dbReference>
<protein>
    <submittedName>
        <fullName evidence="13">Magnesium transporter</fullName>
    </submittedName>
</protein>
<evidence type="ECO:0000256" key="9">
    <source>
        <dbReference type="ARBA" id="ARBA00023136"/>
    </source>
</evidence>
<keyword evidence="9 12" id="KW-0472">Membrane</keyword>
<organism evidence="13 14">
    <name type="scientific">Sulfobacillus thermosulfidooxidans (strain DSM 9293 / VKM B-1269 / AT-1)</name>
    <dbReference type="NCBI Taxonomy" id="929705"/>
    <lineage>
        <taxon>Bacteria</taxon>
        <taxon>Bacillati</taxon>
        <taxon>Bacillota</taxon>
        <taxon>Clostridia</taxon>
        <taxon>Eubacteriales</taxon>
        <taxon>Clostridiales Family XVII. Incertae Sedis</taxon>
        <taxon>Sulfobacillus</taxon>
    </lineage>
</organism>
<evidence type="ECO:0000256" key="4">
    <source>
        <dbReference type="ARBA" id="ARBA00022475"/>
    </source>
</evidence>
<dbReference type="CDD" id="cd12822">
    <property type="entry name" value="TmCorA-like"/>
    <property type="match status" value="1"/>
</dbReference>
<evidence type="ECO:0000256" key="8">
    <source>
        <dbReference type="ARBA" id="ARBA00023065"/>
    </source>
</evidence>
<keyword evidence="4" id="KW-1003">Cell membrane</keyword>
<dbReference type="AlphaFoldDB" id="A0A1W1WMP7"/>
<comment type="subcellular location">
    <subcellularLocation>
        <location evidence="1">Cell membrane</location>
        <topology evidence="1">Multi-pass membrane protein</topology>
    </subcellularLocation>
</comment>
<evidence type="ECO:0000256" key="11">
    <source>
        <dbReference type="ARBA" id="ARBA00045497"/>
    </source>
</evidence>
<feature type="transmembrane region" description="Helical" evidence="12">
    <location>
        <begin position="255"/>
        <end position="275"/>
    </location>
</feature>
<feature type="transmembrane region" description="Helical" evidence="12">
    <location>
        <begin position="287"/>
        <end position="306"/>
    </location>
</feature>
<evidence type="ECO:0000256" key="2">
    <source>
        <dbReference type="ARBA" id="ARBA00009765"/>
    </source>
</evidence>
<dbReference type="FunFam" id="1.20.58.340:FF:000004">
    <property type="entry name" value="Magnesium transport protein CorA"/>
    <property type="match status" value="1"/>
</dbReference>
<gene>
    <name evidence="13" type="ORF">SAMN00768000_3451</name>
</gene>
<evidence type="ECO:0000256" key="6">
    <source>
        <dbReference type="ARBA" id="ARBA00022842"/>
    </source>
</evidence>
<dbReference type="Pfam" id="PF01544">
    <property type="entry name" value="CorA"/>
    <property type="match status" value="1"/>
</dbReference>
<evidence type="ECO:0000313" key="14">
    <source>
        <dbReference type="Proteomes" id="UP000192660"/>
    </source>
</evidence>
<dbReference type="RefSeq" id="WP_084661820.1">
    <property type="nucleotide sequence ID" value="NZ_FWWY01000001.1"/>
</dbReference>
<dbReference type="OrthoDB" id="9803416at2"/>
<dbReference type="Gene3D" id="1.20.58.340">
    <property type="entry name" value="Magnesium transport protein CorA, transmembrane region"/>
    <property type="match status" value="2"/>
</dbReference>